<protein>
    <submittedName>
        <fullName evidence="6">Uncharacterized protein LOC106055303</fullName>
    </submittedName>
</protein>
<dbReference type="RefSeq" id="XP_013066961.1">
    <property type="nucleotide sequence ID" value="XM_013211507.2"/>
</dbReference>
<dbReference type="Proteomes" id="UP000076420">
    <property type="component" value="Unassembled WGS sequence"/>
</dbReference>
<dbReference type="VEuPathDB" id="VectorBase:BGLB026105"/>
<dbReference type="SUPFAM" id="SSF52833">
    <property type="entry name" value="Thioredoxin-like"/>
    <property type="match status" value="1"/>
</dbReference>
<dbReference type="InterPro" id="IPR013766">
    <property type="entry name" value="Thioredoxin_domain"/>
</dbReference>
<dbReference type="KEGG" id="bgt:106055303"/>
<dbReference type="OMA" id="CEWSKKH"/>
<dbReference type="Gene3D" id="3.40.30.10">
    <property type="entry name" value="Glutaredoxin"/>
    <property type="match status" value="1"/>
</dbReference>
<accession>A0A2C9L1S6</accession>
<proteinExistence type="predicted"/>
<dbReference type="InterPro" id="IPR036249">
    <property type="entry name" value="Thioredoxin-like_sf"/>
</dbReference>
<gene>
    <name evidence="3" type="primary">106055303</name>
    <name evidence="6" type="synonym">LOC106055303</name>
</gene>
<dbReference type="OrthoDB" id="72053at2759"/>
<dbReference type="EnsemblMetazoa" id="BGLB026105-RA">
    <property type="protein sequence ID" value="BGLB026105-PA"/>
    <property type="gene ID" value="BGLB026105"/>
</dbReference>
<dbReference type="GO" id="GO:0005783">
    <property type="term" value="C:endoplasmic reticulum"/>
    <property type="evidence" value="ECO:0007669"/>
    <property type="project" value="TreeGrafter"/>
</dbReference>
<dbReference type="Pfam" id="PF00085">
    <property type="entry name" value="Thioredoxin"/>
    <property type="match status" value="1"/>
</dbReference>
<evidence type="ECO:0000259" key="2">
    <source>
        <dbReference type="Pfam" id="PF00085"/>
    </source>
</evidence>
<evidence type="ECO:0000256" key="1">
    <source>
        <dbReference type="SAM" id="MobiDB-lite"/>
    </source>
</evidence>
<evidence type="ECO:0000313" key="6">
    <source>
        <dbReference type="RefSeq" id="XP_013066961.1"/>
    </source>
</evidence>
<reference evidence="6" key="2">
    <citation type="submission" date="2025-04" db="UniProtKB">
        <authorList>
            <consortium name="RefSeq"/>
        </authorList>
    </citation>
    <scope>IDENTIFICATION</scope>
</reference>
<evidence type="ECO:0000313" key="4">
    <source>
        <dbReference type="Proteomes" id="UP000076420"/>
    </source>
</evidence>
<evidence type="ECO:0000313" key="5">
    <source>
        <dbReference type="Proteomes" id="UP001165740"/>
    </source>
</evidence>
<dbReference type="Proteomes" id="UP001165740">
    <property type="component" value="Chromosome 14"/>
</dbReference>
<dbReference type="InterPro" id="IPR051063">
    <property type="entry name" value="PDI"/>
</dbReference>
<evidence type="ECO:0000313" key="3">
    <source>
        <dbReference type="EnsemblMetazoa" id="BGLB026105-PA"/>
    </source>
</evidence>
<dbReference type="VEuPathDB" id="VectorBase:BGLAX_035505"/>
<feature type="region of interest" description="Disordered" evidence="1">
    <location>
        <begin position="139"/>
        <end position="163"/>
    </location>
</feature>
<dbReference type="PANTHER" id="PTHR45672">
    <property type="entry name" value="PROTEIN DISULFIDE-ISOMERASE C17H9.14C-RELATED"/>
    <property type="match status" value="1"/>
</dbReference>
<sequence>MAPPVQQPKKPKKASASHIDPFINSRLVEGLKESVFFDFLSSKDVALVMFYDAKEPQCEWSKKHFLKAAKITERENHAYAAVDCVKEQELCNAEGVTSLPYFKMYSKGKMFAAYSNPTTFTYHTMARFVENAPVLQEAGRPKRPCDIDVPAEEAPKKPISGKK</sequence>
<dbReference type="AlphaFoldDB" id="A0A2C9L1S6"/>
<feature type="domain" description="Thioredoxin" evidence="2">
    <location>
        <begin position="32"/>
        <end position="117"/>
    </location>
</feature>
<name>A0A2C9L1S6_BIOGL</name>
<dbReference type="GeneID" id="106055303"/>
<organism evidence="3 4">
    <name type="scientific">Biomphalaria glabrata</name>
    <name type="common">Bloodfluke planorb</name>
    <name type="synonym">Freshwater snail</name>
    <dbReference type="NCBI Taxonomy" id="6526"/>
    <lineage>
        <taxon>Eukaryota</taxon>
        <taxon>Metazoa</taxon>
        <taxon>Spiralia</taxon>
        <taxon>Lophotrochozoa</taxon>
        <taxon>Mollusca</taxon>
        <taxon>Gastropoda</taxon>
        <taxon>Heterobranchia</taxon>
        <taxon>Euthyneura</taxon>
        <taxon>Panpulmonata</taxon>
        <taxon>Hygrophila</taxon>
        <taxon>Lymnaeoidea</taxon>
        <taxon>Planorbidae</taxon>
        <taxon>Biomphalaria</taxon>
    </lineage>
</organism>
<dbReference type="PANTHER" id="PTHR45672:SF2">
    <property type="entry name" value="PROTEIN DISULFIDE-ISOMERASE A5"/>
    <property type="match status" value="1"/>
</dbReference>
<reference evidence="3" key="1">
    <citation type="submission" date="2020-05" db="UniProtKB">
        <authorList>
            <consortium name="EnsemblMetazoa"/>
        </authorList>
    </citation>
    <scope>IDENTIFICATION</scope>
    <source>
        <strain evidence="3">BB02</strain>
    </source>
</reference>
<dbReference type="GO" id="GO:0006457">
    <property type="term" value="P:protein folding"/>
    <property type="evidence" value="ECO:0007669"/>
    <property type="project" value="TreeGrafter"/>
</dbReference>
<dbReference type="CDD" id="cd02961">
    <property type="entry name" value="PDI_a_family"/>
    <property type="match status" value="1"/>
</dbReference>
<keyword evidence="5" id="KW-1185">Reference proteome</keyword>
<dbReference type="GO" id="GO:0003756">
    <property type="term" value="F:protein disulfide isomerase activity"/>
    <property type="evidence" value="ECO:0007669"/>
    <property type="project" value="TreeGrafter"/>
</dbReference>